<gene>
    <name evidence="1" type="ORF">METZ01_LOCUS36667</name>
</gene>
<dbReference type="AlphaFoldDB" id="A0A381R2K1"/>
<organism evidence="1">
    <name type="scientific">marine metagenome</name>
    <dbReference type="NCBI Taxonomy" id="408172"/>
    <lineage>
        <taxon>unclassified sequences</taxon>
        <taxon>metagenomes</taxon>
        <taxon>ecological metagenomes</taxon>
    </lineage>
</organism>
<reference evidence="1" key="1">
    <citation type="submission" date="2018-05" db="EMBL/GenBank/DDBJ databases">
        <authorList>
            <person name="Lanie J.A."/>
            <person name="Ng W.-L."/>
            <person name="Kazmierczak K.M."/>
            <person name="Andrzejewski T.M."/>
            <person name="Davidsen T.M."/>
            <person name="Wayne K.J."/>
            <person name="Tettelin H."/>
            <person name="Glass J.I."/>
            <person name="Rusch D."/>
            <person name="Podicherti R."/>
            <person name="Tsui H.-C.T."/>
            <person name="Winkler M.E."/>
        </authorList>
    </citation>
    <scope>NUCLEOTIDE SEQUENCE</scope>
</reference>
<name>A0A381R2K1_9ZZZZ</name>
<evidence type="ECO:0000313" key="1">
    <source>
        <dbReference type="EMBL" id="SUZ83813.1"/>
    </source>
</evidence>
<accession>A0A381R2K1</accession>
<dbReference type="EMBL" id="UINC01001568">
    <property type="protein sequence ID" value="SUZ83813.1"/>
    <property type="molecule type" value="Genomic_DNA"/>
</dbReference>
<sequence>MLHGLLHDDSLFAAMATQTTRGAYRSVRGGLSLVAVLVLLWPAVGFAQERCRFLCVPDVKIEPTLTIEHLFGAARTETLDGDTVVASETQERETVFELVLAVGIPTEIPRVGFTVETIFVPFGETGIHPFTGSTAADAGRASFRDNGIEIELELNLMVLEAEQTGGWVESHFDIVSKLSPGETPGAGSVHTHKLNFELDTAFLPFSRLPDDNWLHHFELEGSLDYVATGLPKAGDVVGGERYLDNASAWSFSLVGVIPLAPLSP</sequence>
<protein>
    <submittedName>
        <fullName evidence="1">Uncharacterized protein</fullName>
    </submittedName>
</protein>
<proteinExistence type="predicted"/>